<dbReference type="InterPro" id="IPR036249">
    <property type="entry name" value="Thioredoxin-like_sf"/>
</dbReference>
<dbReference type="EMBL" id="PRLM01000004">
    <property type="protein sequence ID" value="RYC74685.1"/>
    <property type="molecule type" value="Genomic_DNA"/>
</dbReference>
<name>A0ABY0FLW2_9BACT</name>
<comment type="caution">
    <text evidence="1">The sequence shown here is derived from an EMBL/GenBank/DDBJ whole genome shotgun (WGS) entry which is preliminary data.</text>
</comment>
<dbReference type="Proteomes" id="UP001191019">
    <property type="component" value="Unassembled WGS sequence"/>
</dbReference>
<protein>
    <recommendedName>
        <fullName evidence="3">Thioredoxin domain-containing protein</fullName>
    </recommendedName>
</protein>
<sequence>MRVVCIYRDNQDYSRAVNEWLENFRRQTGREIETMDPDKNISFCETYGVVEYPTILALGEMGDVRASWRGRDLPLINEVLYYMI</sequence>
<organism evidence="1 2">
    <name type="scientific">Candidatus Nanosyncoccus alces</name>
    <dbReference type="NCBI Taxonomy" id="2171997"/>
    <lineage>
        <taxon>Bacteria</taxon>
        <taxon>Candidatus Saccharimonadota</taxon>
        <taxon>Candidatus Nanosyncoccalia</taxon>
        <taxon>Candidatus Nanosyncoccales</taxon>
        <taxon>Candidatus Nanosyncoccaceae</taxon>
        <taxon>Candidatus Nanosyncoccus</taxon>
    </lineage>
</organism>
<evidence type="ECO:0008006" key="3">
    <source>
        <dbReference type="Google" id="ProtNLM"/>
    </source>
</evidence>
<dbReference type="SUPFAM" id="SSF52833">
    <property type="entry name" value="Thioredoxin-like"/>
    <property type="match status" value="1"/>
</dbReference>
<accession>A0ABY0FLW2</accession>
<proteinExistence type="predicted"/>
<gene>
    <name evidence="1" type="ORF">G3RUM_00437</name>
</gene>
<reference evidence="1 2" key="2">
    <citation type="journal article" date="2020" name="Cell Rep.">
        <title>Acquisition and Adaptation of Ultra-small Parasitic Reduced Genome Bacteria to Mammalian Hosts.</title>
        <authorList>
            <person name="McLean J.S."/>
            <person name="Bor B."/>
            <person name="Kerns K.A."/>
            <person name="Liu Q."/>
            <person name="To T.T."/>
            <person name="Solden L."/>
            <person name="Hendrickson E.L."/>
            <person name="Wrighton K."/>
            <person name="Shi W."/>
            <person name="He X."/>
        </authorList>
    </citation>
    <scope>NUCLEOTIDE SEQUENCE [LARGE SCALE GENOMIC DNA]</scope>
    <source>
        <strain evidence="1 2">TM7_G3_2_Rum_HOT_351B</strain>
    </source>
</reference>
<reference evidence="1 2" key="1">
    <citation type="journal article" date="2018" name="bioRxiv">
        <title>Evidence of independent acquisition and adaption of ultra-small bacteria to human hosts across the highly diverse yet reduced genomes of the phylum Saccharibacteria.</title>
        <authorList>
            <person name="McLean J.S."/>
            <person name="Bor B."/>
            <person name="To T.T."/>
            <person name="Liu Q."/>
            <person name="Kearns K.A."/>
            <person name="Solden L.M."/>
            <person name="Wrighton K.C."/>
            <person name="He X."/>
            <person name="Shi W."/>
        </authorList>
    </citation>
    <scope>NUCLEOTIDE SEQUENCE [LARGE SCALE GENOMIC DNA]</scope>
    <source>
        <strain evidence="1 2">TM7_G3_2_Rum_HOT_351B</strain>
    </source>
</reference>
<keyword evidence="2" id="KW-1185">Reference proteome</keyword>
<dbReference type="RefSeq" id="WP_129734947.1">
    <property type="nucleotide sequence ID" value="NZ_PRLM01000004.1"/>
</dbReference>
<evidence type="ECO:0000313" key="2">
    <source>
        <dbReference type="Proteomes" id="UP001191019"/>
    </source>
</evidence>
<evidence type="ECO:0000313" key="1">
    <source>
        <dbReference type="EMBL" id="RYC74685.1"/>
    </source>
</evidence>